<evidence type="ECO:0000256" key="1">
    <source>
        <dbReference type="SAM" id="MobiDB-lite"/>
    </source>
</evidence>
<name>A0A9P6KR86_9PLEO</name>
<keyword evidence="2" id="KW-0732">Signal</keyword>
<dbReference type="AlphaFoldDB" id="A0A9P6KR86"/>
<feature type="signal peptide" evidence="2">
    <location>
        <begin position="1"/>
        <end position="16"/>
    </location>
</feature>
<accession>A0A9P6KR86</accession>
<evidence type="ECO:0000313" key="3">
    <source>
        <dbReference type="EMBL" id="KAF9735880.1"/>
    </source>
</evidence>
<gene>
    <name evidence="3" type="ORF">PMIN01_05795</name>
</gene>
<dbReference type="OrthoDB" id="5597238at2759"/>
<feature type="chain" id="PRO_5040299742" evidence="2">
    <location>
        <begin position="17"/>
        <end position="193"/>
    </location>
</feature>
<evidence type="ECO:0000256" key="2">
    <source>
        <dbReference type="SAM" id="SignalP"/>
    </source>
</evidence>
<feature type="region of interest" description="Disordered" evidence="1">
    <location>
        <begin position="150"/>
        <end position="171"/>
    </location>
</feature>
<proteinExistence type="predicted"/>
<keyword evidence="4" id="KW-1185">Reference proteome</keyword>
<feature type="compositionally biased region" description="Low complexity" evidence="1">
    <location>
        <begin position="150"/>
        <end position="168"/>
    </location>
</feature>
<reference evidence="3" key="1">
    <citation type="journal article" date="2020" name="Mol. Plant Microbe Interact.">
        <title>Genome Sequence of the Biocontrol Agent Coniothyrium minitans strain Conio (IMI 134523).</title>
        <authorList>
            <person name="Patel D."/>
            <person name="Shittu T.A."/>
            <person name="Baroncelli R."/>
            <person name="Muthumeenakshi S."/>
            <person name="Osborne T.H."/>
            <person name="Janganan T.K."/>
            <person name="Sreenivasaprasad S."/>
        </authorList>
    </citation>
    <scope>NUCLEOTIDE SEQUENCE</scope>
    <source>
        <strain evidence="3">Conio</strain>
    </source>
</reference>
<dbReference type="Proteomes" id="UP000756921">
    <property type="component" value="Unassembled WGS sequence"/>
</dbReference>
<dbReference type="EMBL" id="WJXW01000005">
    <property type="protein sequence ID" value="KAF9735880.1"/>
    <property type="molecule type" value="Genomic_DNA"/>
</dbReference>
<organism evidence="3 4">
    <name type="scientific">Paraphaeosphaeria minitans</name>
    <dbReference type="NCBI Taxonomy" id="565426"/>
    <lineage>
        <taxon>Eukaryota</taxon>
        <taxon>Fungi</taxon>
        <taxon>Dikarya</taxon>
        <taxon>Ascomycota</taxon>
        <taxon>Pezizomycotina</taxon>
        <taxon>Dothideomycetes</taxon>
        <taxon>Pleosporomycetidae</taxon>
        <taxon>Pleosporales</taxon>
        <taxon>Massarineae</taxon>
        <taxon>Didymosphaeriaceae</taxon>
        <taxon>Paraphaeosphaeria</taxon>
    </lineage>
</organism>
<evidence type="ECO:0000313" key="4">
    <source>
        <dbReference type="Proteomes" id="UP000756921"/>
    </source>
</evidence>
<sequence>MKYSVAILAFAASVLALPQESASITSVPVASASLSPAVSCVLDCTPGDVTCQAACMGNARPNSQQVVETNNCAAACDQGNGSKEASEAYAKCQQDCFASLFPSSQTNFQGAAGGVSSAASAAASAATSAVASATNAAGSALSSAAESATSSGAATGSETGSGAQSTESPGAASANSVKIAGAGLAGLMAIFAL</sequence>
<comment type="caution">
    <text evidence="3">The sequence shown here is derived from an EMBL/GenBank/DDBJ whole genome shotgun (WGS) entry which is preliminary data.</text>
</comment>
<protein>
    <submittedName>
        <fullName evidence="3">Uncharacterized protein</fullName>
    </submittedName>
</protein>